<evidence type="ECO:0000313" key="5">
    <source>
        <dbReference type="Proteomes" id="UP001565368"/>
    </source>
</evidence>
<keyword evidence="2" id="KW-1133">Transmembrane helix</keyword>
<keyword evidence="3" id="KW-0732">Signal</keyword>
<evidence type="ECO:0000256" key="2">
    <source>
        <dbReference type="SAM" id="Phobius"/>
    </source>
</evidence>
<dbReference type="RefSeq" id="XP_069207224.1">
    <property type="nucleotide sequence ID" value="XM_069355153.1"/>
</dbReference>
<dbReference type="Proteomes" id="UP001565368">
    <property type="component" value="Unassembled WGS sequence"/>
</dbReference>
<gene>
    <name evidence="4" type="ORF">Q8F55_006701</name>
</gene>
<feature type="transmembrane region" description="Helical" evidence="2">
    <location>
        <begin position="263"/>
        <end position="287"/>
    </location>
</feature>
<sequence length="356" mass="38895">MKLSLILVASTLAVAAAAPAAAPEPEEELWFKPHFGHAFGVNAAANSERDSVPVERAAPEGAHMARRNLDERWGNAKWFVDPVGRHAPFPCPDKARSHLPSRWIPGPLGALLSRLGLHRPGRDSPMGYERIGGHHGAPVIIELRPEQLHGRPRPNGVNIHHVGHNAGGFQPQVQPLNKDGSGHHYGHGHHAHAHHHDGHRVHVEPYPGGHPHLVGVAHSRKPYYAGSHPQAHAALDAMLYKWDMFRVRLGKGLTDLPVPIRSFVIGALVGAVLQVLFSLIFLAIRLGCRDGSCRERRAARRAARQERRAARRAAKEAKRASKAVRDDKAAEAGFAIDEEVLPSYAEGETDRLVDTA</sequence>
<proteinExistence type="predicted"/>
<reference evidence="4 5" key="1">
    <citation type="submission" date="2023-08" db="EMBL/GenBank/DDBJ databases">
        <title>Annotated Genome Sequence of Vanrija albida AlHP1.</title>
        <authorList>
            <person name="Herzog R."/>
        </authorList>
    </citation>
    <scope>NUCLEOTIDE SEQUENCE [LARGE SCALE GENOMIC DNA]</scope>
    <source>
        <strain evidence="4 5">AlHP1</strain>
    </source>
</reference>
<accession>A0ABR3PXV1</accession>
<feature type="compositionally biased region" description="Basic residues" evidence="1">
    <location>
        <begin position="184"/>
        <end position="199"/>
    </location>
</feature>
<evidence type="ECO:0000256" key="1">
    <source>
        <dbReference type="SAM" id="MobiDB-lite"/>
    </source>
</evidence>
<keyword evidence="5" id="KW-1185">Reference proteome</keyword>
<feature type="region of interest" description="Disordered" evidence="1">
    <location>
        <begin position="180"/>
        <end position="200"/>
    </location>
</feature>
<organism evidence="4 5">
    <name type="scientific">Vanrija albida</name>
    <dbReference type="NCBI Taxonomy" id="181172"/>
    <lineage>
        <taxon>Eukaryota</taxon>
        <taxon>Fungi</taxon>
        <taxon>Dikarya</taxon>
        <taxon>Basidiomycota</taxon>
        <taxon>Agaricomycotina</taxon>
        <taxon>Tremellomycetes</taxon>
        <taxon>Trichosporonales</taxon>
        <taxon>Trichosporonaceae</taxon>
        <taxon>Vanrija</taxon>
    </lineage>
</organism>
<name>A0ABR3PXV1_9TREE</name>
<keyword evidence="2" id="KW-0472">Membrane</keyword>
<protein>
    <submittedName>
        <fullName evidence="4">Uncharacterized protein</fullName>
    </submittedName>
</protein>
<feature type="chain" id="PRO_5045201869" evidence="3">
    <location>
        <begin position="18"/>
        <end position="356"/>
    </location>
</feature>
<dbReference type="EMBL" id="JBBXJM010000005">
    <property type="protein sequence ID" value="KAL1407280.1"/>
    <property type="molecule type" value="Genomic_DNA"/>
</dbReference>
<comment type="caution">
    <text evidence="4">The sequence shown here is derived from an EMBL/GenBank/DDBJ whole genome shotgun (WGS) entry which is preliminary data.</text>
</comment>
<dbReference type="GeneID" id="95987744"/>
<evidence type="ECO:0000313" key="4">
    <source>
        <dbReference type="EMBL" id="KAL1407280.1"/>
    </source>
</evidence>
<feature type="signal peptide" evidence="3">
    <location>
        <begin position="1"/>
        <end position="17"/>
    </location>
</feature>
<keyword evidence="2" id="KW-0812">Transmembrane</keyword>
<evidence type="ECO:0000256" key="3">
    <source>
        <dbReference type="SAM" id="SignalP"/>
    </source>
</evidence>